<organism evidence="1 2">
    <name type="scientific">Pedobacter steynii</name>
    <dbReference type="NCBI Taxonomy" id="430522"/>
    <lineage>
        <taxon>Bacteria</taxon>
        <taxon>Pseudomonadati</taxon>
        <taxon>Bacteroidota</taxon>
        <taxon>Sphingobacteriia</taxon>
        <taxon>Sphingobacteriales</taxon>
        <taxon>Sphingobacteriaceae</taxon>
        <taxon>Pedobacter</taxon>
    </lineage>
</organism>
<dbReference type="PROSITE" id="PS51257">
    <property type="entry name" value="PROKAR_LIPOPROTEIN"/>
    <property type="match status" value="1"/>
</dbReference>
<proteinExistence type="predicted"/>
<dbReference type="RefSeq" id="WP_069381527.1">
    <property type="nucleotide sequence ID" value="NZ_CP017141.1"/>
</dbReference>
<evidence type="ECO:0000313" key="2">
    <source>
        <dbReference type="Proteomes" id="UP000094313"/>
    </source>
</evidence>
<gene>
    <name evidence="1" type="ORF">BFS30_23490</name>
</gene>
<evidence type="ECO:0000313" key="1">
    <source>
        <dbReference type="EMBL" id="AOM79865.1"/>
    </source>
</evidence>
<dbReference type="AlphaFoldDB" id="A0A1D7QMH0"/>
<dbReference type="KEGG" id="psty:BFS30_23490"/>
<dbReference type="OrthoDB" id="1337415at2"/>
<keyword evidence="2" id="KW-1185">Reference proteome</keyword>
<dbReference type="Proteomes" id="UP000094313">
    <property type="component" value="Chromosome"/>
</dbReference>
<sequence>MNKQLIYPFFLVLIVFSSCSSVYMPNVPNTPMLSQKGEFSGGGHITPRGNFSLNGAYAVSNHLGVLFSGAYMNKERTRKDYRNKSVEIGGGYFDTFGPDNNRIIEIYVGYGGGSTDRNFREYDDNNVLTSNIAEEFTYTKTFLQVNYSSKKNSNFRLFGNNYPLNYGTALRISHLKMDTFLSNNIGQPKEDNMFIEPIFFTRMRLSDAVQLQYTTSGNFGLKSRKFMNAGNSIFTVGAVVNLGGKKKQAK</sequence>
<evidence type="ECO:0008006" key="3">
    <source>
        <dbReference type="Google" id="ProtNLM"/>
    </source>
</evidence>
<name>A0A1D7QMH0_9SPHI</name>
<accession>A0A1D7QMH0</accession>
<protein>
    <recommendedName>
        <fullName evidence="3">Outer membrane protein beta-barrel domain-containing protein</fullName>
    </recommendedName>
</protein>
<reference evidence="1 2" key="1">
    <citation type="submission" date="2016-08" db="EMBL/GenBank/DDBJ databases">
        <authorList>
            <person name="Seilhamer J.J."/>
        </authorList>
    </citation>
    <scope>NUCLEOTIDE SEQUENCE [LARGE SCALE GENOMIC DNA]</scope>
    <source>
        <strain evidence="1 2">DX4</strain>
    </source>
</reference>
<dbReference type="EMBL" id="CP017141">
    <property type="protein sequence ID" value="AOM79865.1"/>
    <property type="molecule type" value="Genomic_DNA"/>
</dbReference>